<evidence type="ECO:0000313" key="2">
    <source>
        <dbReference type="EMBL" id="GGO49038.1"/>
    </source>
</evidence>
<feature type="compositionally biased region" description="Polar residues" evidence="1">
    <location>
        <begin position="213"/>
        <end position="227"/>
    </location>
</feature>
<feature type="compositionally biased region" description="Basic and acidic residues" evidence="1">
    <location>
        <begin position="191"/>
        <end position="207"/>
    </location>
</feature>
<dbReference type="SUPFAM" id="SSF53474">
    <property type="entry name" value="alpha/beta-Hydrolases"/>
    <property type="match status" value="1"/>
</dbReference>
<dbReference type="InterPro" id="IPR029058">
    <property type="entry name" value="AB_hydrolase_fold"/>
</dbReference>
<organism evidence="2 3">
    <name type="scientific">Streptomyces lasiicapitis</name>
    <dbReference type="NCBI Taxonomy" id="1923961"/>
    <lineage>
        <taxon>Bacteria</taxon>
        <taxon>Bacillati</taxon>
        <taxon>Actinomycetota</taxon>
        <taxon>Actinomycetes</taxon>
        <taxon>Kitasatosporales</taxon>
        <taxon>Streptomycetaceae</taxon>
        <taxon>Streptomyces</taxon>
    </lineage>
</organism>
<dbReference type="EMBL" id="BMNG01000010">
    <property type="protein sequence ID" value="GGO49038.1"/>
    <property type="molecule type" value="Genomic_DNA"/>
</dbReference>
<proteinExistence type="predicted"/>
<dbReference type="Gene3D" id="3.40.50.720">
    <property type="entry name" value="NAD(P)-binding Rossmann-like Domain"/>
    <property type="match status" value="1"/>
</dbReference>
<comment type="caution">
    <text evidence="2">The sequence shown here is derived from an EMBL/GenBank/DDBJ whole genome shotgun (WGS) entry which is preliminary data.</text>
</comment>
<feature type="region of interest" description="Disordered" evidence="1">
    <location>
        <begin position="1"/>
        <end position="25"/>
    </location>
</feature>
<evidence type="ECO:0000256" key="1">
    <source>
        <dbReference type="SAM" id="MobiDB-lite"/>
    </source>
</evidence>
<protein>
    <recommendedName>
        <fullName evidence="4">Serine-threonine protein kinase</fullName>
    </recommendedName>
</protein>
<sequence length="484" mass="51269">MSSSENGTGTTPPRWEIEFDADGGETDGEQVERLADAARAEDVRHLVVLAHATHNDADTSADVDARLHAQFTDVTADDGVGFVSVRWPCMTFTPEPHLTDATEAALNRVFPGREDLVADLRSLLDERPRQFSAVDDVGMALRRLVEAPLHSQVNAYATDMGDELLPQSDPAMLFDSASHVCEGFARALEQAREETARAEQRPERIEPPRTGSEAPTVSKSGTLTESETAGPRPADAPTDWLARPDPLTPSARPFGSAESQRVLDRMWDGAHQLLCQATSYAMRRRAGLIGDVGLAPALGRLAEALPDTRIHLVGHGAGARLVAFAARGAKSGAAGPVASVTLLQAALSHFAFAPHLPQQMRGGGALAGVAECVAGPVVCGYSHHDLELGLLFPLAARMIGESPSLVGADRLWGALGYDGAQGIDGCPTLTLADALTEDALPRSGYVSVDTSETVRSGAPPQGAHHDVFHRDLARLVLAAGRIRT</sequence>
<evidence type="ECO:0000313" key="3">
    <source>
        <dbReference type="Proteomes" id="UP000656881"/>
    </source>
</evidence>
<dbReference type="Proteomes" id="UP000656881">
    <property type="component" value="Unassembled WGS sequence"/>
</dbReference>
<feature type="compositionally biased region" description="Polar residues" evidence="1">
    <location>
        <begin position="1"/>
        <end position="11"/>
    </location>
</feature>
<dbReference type="RefSeq" id="WP_189175447.1">
    <property type="nucleotide sequence ID" value="NZ_BMNG01000010.1"/>
</dbReference>
<name>A0ABQ2MDS0_9ACTN</name>
<evidence type="ECO:0008006" key="4">
    <source>
        <dbReference type="Google" id="ProtNLM"/>
    </source>
</evidence>
<feature type="region of interest" description="Disordered" evidence="1">
    <location>
        <begin position="191"/>
        <end position="254"/>
    </location>
</feature>
<keyword evidence="3" id="KW-1185">Reference proteome</keyword>
<gene>
    <name evidence="2" type="ORF">GCM10012286_46060</name>
</gene>
<reference evidence="3" key="1">
    <citation type="journal article" date="2019" name="Int. J. Syst. Evol. Microbiol.">
        <title>The Global Catalogue of Microorganisms (GCM) 10K type strain sequencing project: providing services to taxonomists for standard genome sequencing and annotation.</title>
        <authorList>
            <consortium name="The Broad Institute Genomics Platform"/>
            <consortium name="The Broad Institute Genome Sequencing Center for Infectious Disease"/>
            <person name="Wu L."/>
            <person name="Ma J."/>
        </authorList>
    </citation>
    <scope>NUCLEOTIDE SEQUENCE [LARGE SCALE GENOMIC DNA]</scope>
    <source>
        <strain evidence="3">CGMCC 4.7349</strain>
    </source>
</reference>
<accession>A0ABQ2MDS0</accession>